<keyword evidence="1" id="KW-1133">Transmembrane helix</keyword>
<sequence>MLAIRADMYNKEEKSKQKKGKSLFRKVVEWLHLWLGLVSGILVVIISVTGCLFVFQQEVNNWYYHKTLYVTPEQRPVLPLSQLLDKAQAALGPGKPASYITTYTAPDKAWEFSCYSGNDTAITYFGAIKYYEAVYVNPYTGEVTGRIDFKRNFFSIVKYIHWSLLLNTKYGQPIVGWSTFIFVILLVTGLIMWWPKKWTRSTRQQSFKIKWKASFKRLNYDLHNVLGFYALIIALVIALTGMVWSFTWFEAAVYVAASGSTQPPAIKTVQSVKNNNEVADIDPLDIAYNKAAGILKGARRIGVTPAATPDGVHYISGYKGKEVYYGRDELQFDQYSGALLNRRNDNDKNRGERLLDMNYDIHVGAIGGLPGKIIAFVISLICASLPITGFYIWWGKKKKSKKPVKQAVRVAVSS</sequence>
<evidence type="ECO:0000313" key="3">
    <source>
        <dbReference type="EMBL" id="SEA53054.1"/>
    </source>
</evidence>
<organism evidence="3 4">
    <name type="scientific">Chitinophaga terrae</name>
    <name type="common">ex Kim and Jung 2007</name>
    <dbReference type="NCBI Taxonomy" id="408074"/>
    <lineage>
        <taxon>Bacteria</taxon>
        <taxon>Pseudomonadati</taxon>
        <taxon>Bacteroidota</taxon>
        <taxon>Chitinophagia</taxon>
        <taxon>Chitinophagales</taxon>
        <taxon>Chitinophagaceae</taxon>
        <taxon>Chitinophaga</taxon>
    </lineage>
</organism>
<dbReference type="PANTHER" id="PTHR34219:SF3">
    <property type="entry name" value="BLL7967 PROTEIN"/>
    <property type="match status" value="1"/>
</dbReference>
<dbReference type="STRING" id="408074.SAMN05660909_02320"/>
<keyword evidence="1" id="KW-0472">Membrane</keyword>
<name>A0A1H4BYA0_9BACT</name>
<accession>A0A1H4BYA0</accession>
<dbReference type="AlphaFoldDB" id="A0A1H4BYA0"/>
<feature type="transmembrane region" description="Helical" evidence="1">
    <location>
        <begin position="31"/>
        <end position="55"/>
    </location>
</feature>
<feature type="transmembrane region" description="Helical" evidence="1">
    <location>
        <begin position="373"/>
        <end position="394"/>
    </location>
</feature>
<dbReference type="PANTHER" id="PTHR34219">
    <property type="entry name" value="IRON-REGULATED INNER MEMBRANE PROTEIN-RELATED"/>
    <property type="match status" value="1"/>
</dbReference>
<reference evidence="4" key="1">
    <citation type="submission" date="2016-10" db="EMBL/GenBank/DDBJ databases">
        <authorList>
            <person name="Varghese N."/>
            <person name="Submissions S."/>
        </authorList>
    </citation>
    <scope>NUCLEOTIDE SEQUENCE [LARGE SCALE GENOMIC DNA]</scope>
    <source>
        <strain evidence="4">DSM 23920</strain>
    </source>
</reference>
<dbReference type="Proteomes" id="UP000199656">
    <property type="component" value="Unassembled WGS sequence"/>
</dbReference>
<feature type="transmembrane region" description="Helical" evidence="1">
    <location>
        <begin position="226"/>
        <end position="249"/>
    </location>
</feature>
<protein>
    <submittedName>
        <fullName evidence="3">Uncharacterized iron-regulated membrane protein</fullName>
    </submittedName>
</protein>
<evidence type="ECO:0000256" key="1">
    <source>
        <dbReference type="SAM" id="Phobius"/>
    </source>
</evidence>
<feature type="transmembrane region" description="Helical" evidence="1">
    <location>
        <begin position="174"/>
        <end position="194"/>
    </location>
</feature>
<dbReference type="InterPro" id="IPR025711">
    <property type="entry name" value="PepSY"/>
</dbReference>
<keyword evidence="4" id="KW-1185">Reference proteome</keyword>
<proteinExistence type="predicted"/>
<dbReference type="Pfam" id="PF03929">
    <property type="entry name" value="PepSY_TM"/>
    <property type="match status" value="1"/>
</dbReference>
<evidence type="ECO:0000313" key="4">
    <source>
        <dbReference type="Proteomes" id="UP000199656"/>
    </source>
</evidence>
<feature type="domain" description="PepSY" evidence="2">
    <location>
        <begin position="78"/>
        <end position="145"/>
    </location>
</feature>
<keyword evidence="1" id="KW-0812">Transmembrane</keyword>
<evidence type="ECO:0000259" key="2">
    <source>
        <dbReference type="Pfam" id="PF03413"/>
    </source>
</evidence>
<dbReference type="EMBL" id="FNRL01000009">
    <property type="protein sequence ID" value="SEA53054.1"/>
    <property type="molecule type" value="Genomic_DNA"/>
</dbReference>
<dbReference type="Pfam" id="PF03413">
    <property type="entry name" value="PepSY"/>
    <property type="match status" value="1"/>
</dbReference>
<gene>
    <name evidence="3" type="ORF">SAMN05660909_02320</name>
</gene>
<dbReference type="InterPro" id="IPR005625">
    <property type="entry name" value="PepSY-ass_TM"/>
</dbReference>